<gene>
    <name evidence="1" type="ORF">C1N32_06530</name>
</gene>
<accession>A0A2J8I5F7</accession>
<protein>
    <submittedName>
        <fullName evidence="1">Uncharacterized protein</fullName>
    </submittedName>
</protein>
<organism evidence="1 2">
    <name type="scientific">Vibrio diazotrophicus</name>
    <dbReference type="NCBI Taxonomy" id="685"/>
    <lineage>
        <taxon>Bacteria</taxon>
        <taxon>Pseudomonadati</taxon>
        <taxon>Pseudomonadota</taxon>
        <taxon>Gammaproteobacteria</taxon>
        <taxon>Vibrionales</taxon>
        <taxon>Vibrionaceae</taxon>
        <taxon>Vibrio</taxon>
    </lineage>
</organism>
<evidence type="ECO:0000313" key="2">
    <source>
        <dbReference type="Proteomes" id="UP000236449"/>
    </source>
</evidence>
<sequence length="71" mass="8608">MAGNNRIRTTLYHLVLVERIAHSLKLQFRLWRETYQIGKLNFREQKKKLDSYQETNQANRSTLDLVQFLRD</sequence>
<proteinExistence type="predicted"/>
<dbReference type="AlphaFoldDB" id="A0A2J8I5F7"/>
<name>A0A2J8I5F7_VIBDI</name>
<dbReference type="EMBL" id="POSK01000003">
    <property type="protein sequence ID" value="PNI05750.1"/>
    <property type="molecule type" value="Genomic_DNA"/>
</dbReference>
<reference evidence="1 2" key="1">
    <citation type="submission" date="2018-01" db="EMBL/GenBank/DDBJ databases">
        <title>Draft genome sequences of six Vibrio diazotrophicus strains isolated from deep-sea sediments of the Baltic Sea.</title>
        <authorList>
            <person name="Castillo D."/>
            <person name="Vandieken V."/>
            <person name="Chiang O."/>
            <person name="Middelboe M."/>
        </authorList>
    </citation>
    <scope>NUCLEOTIDE SEQUENCE [LARGE SCALE GENOMIC DNA]</scope>
    <source>
        <strain evidence="1 2">60.27F</strain>
    </source>
</reference>
<dbReference type="Proteomes" id="UP000236449">
    <property type="component" value="Unassembled WGS sequence"/>
</dbReference>
<evidence type="ECO:0000313" key="1">
    <source>
        <dbReference type="EMBL" id="PNI05750.1"/>
    </source>
</evidence>
<comment type="caution">
    <text evidence="1">The sequence shown here is derived from an EMBL/GenBank/DDBJ whole genome shotgun (WGS) entry which is preliminary data.</text>
</comment>